<protein>
    <submittedName>
        <fullName evidence="2">HNH endonuclease</fullName>
    </submittedName>
</protein>
<comment type="caution">
    <text evidence="2">The sequence shown here is derived from an EMBL/GenBank/DDBJ whole genome shotgun (WGS) entry which is preliminary data.</text>
</comment>
<dbReference type="Proteomes" id="UP001589834">
    <property type="component" value="Unassembled WGS sequence"/>
</dbReference>
<dbReference type="CDD" id="cd00085">
    <property type="entry name" value="HNHc"/>
    <property type="match status" value="1"/>
</dbReference>
<evidence type="ECO:0000313" key="3">
    <source>
        <dbReference type="Proteomes" id="UP001589834"/>
    </source>
</evidence>
<gene>
    <name evidence="2" type="ORF">ACFFGG_14720</name>
</gene>
<feature type="domain" description="HNH nuclease" evidence="1">
    <location>
        <begin position="24"/>
        <end position="75"/>
    </location>
</feature>
<keyword evidence="3" id="KW-1185">Reference proteome</keyword>
<dbReference type="RefSeq" id="WP_377484091.1">
    <property type="nucleotide sequence ID" value="NZ_JBHLTN010000029.1"/>
</dbReference>
<keyword evidence="2" id="KW-0540">Nuclease</keyword>
<keyword evidence="2" id="KW-0378">Hydrolase</keyword>
<evidence type="ECO:0000259" key="1">
    <source>
        <dbReference type="SMART" id="SM00507"/>
    </source>
</evidence>
<dbReference type="InterPro" id="IPR003615">
    <property type="entry name" value="HNH_nuc"/>
</dbReference>
<reference evidence="2 3" key="1">
    <citation type="submission" date="2024-09" db="EMBL/GenBank/DDBJ databases">
        <authorList>
            <person name="Sun Q."/>
            <person name="Mori K."/>
        </authorList>
    </citation>
    <scope>NUCLEOTIDE SEQUENCE [LARGE SCALE GENOMIC DNA]</scope>
    <source>
        <strain evidence="2 3">NCAIM B.02336</strain>
    </source>
</reference>
<name>A0ABV6PXY3_9BURK</name>
<dbReference type="InterPro" id="IPR002711">
    <property type="entry name" value="HNH"/>
</dbReference>
<proteinExistence type="predicted"/>
<organism evidence="2 3">
    <name type="scientific">Ottowia pentelensis</name>
    <dbReference type="NCBI Taxonomy" id="511108"/>
    <lineage>
        <taxon>Bacteria</taxon>
        <taxon>Pseudomonadati</taxon>
        <taxon>Pseudomonadota</taxon>
        <taxon>Betaproteobacteria</taxon>
        <taxon>Burkholderiales</taxon>
        <taxon>Comamonadaceae</taxon>
        <taxon>Ottowia</taxon>
    </lineage>
</organism>
<dbReference type="SMART" id="SM00507">
    <property type="entry name" value="HNHc"/>
    <property type="match status" value="1"/>
</dbReference>
<keyword evidence="2" id="KW-0255">Endonuclease</keyword>
<dbReference type="Pfam" id="PF01844">
    <property type="entry name" value="HNH"/>
    <property type="match status" value="1"/>
</dbReference>
<sequence length="119" mass="12991">MSKATGRNADPRRTLPLNGGAWQRLRASVLDREPLCRYCLARGQVVAATDVDHVSGDPSDNSMDNLQPLCHECHSMKTASDHGKDVYLGCDLDGLPLDPNHPWNKEVTATTVIAKLLKA</sequence>
<dbReference type="Gene3D" id="1.10.30.50">
    <property type="match status" value="1"/>
</dbReference>
<dbReference type="GO" id="GO:0004519">
    <property type="term" value="F:endonuclease activity"/>
    <property type="evidence" value="ECO:0007669"/>
    <property type="project" value="UniProtKB-KW"/>
</dbReference>
<accession>A0ABV6PXY3</accession>
<dbReference type="EMBL" id="JBHLTN010000029">
    <property type="protein sequence ID" value="MFC0593803.1"/>
    <property type="molecule type" value="Genomic_DNA"/>
</dbReference>
<evidence type="ECO:0000313" key="2">
    <source>
        <dbReference type="EMBL" id="MFC0593803.1"/>
    </source>
</evidence>